<dbReference type="InterPro" id="IPR027417">
    <property type="entry name" value="P-loop_NTPase"/>
</dbReference>
<dbReference type="SMART" id="SM00028">
    <property type="entry name" value="TPR"/>
    <property type="match status" value="5"/>
</dbReference>
<dbReference type="InterPro" id="IPR036388">
    <property type="entry name" value="WH-like_DNA-bd_sf"/>
</dbReference>
<dbReference type="PRINTS" id="PR00364">
    <property type="entry name" value="DISEASERSIST"/>
</dbReference>
<evidence type="ECO:0000256" key="5">
    <source>
        <dbReference type="PROSITE-ProRule" id="PRU01091"/>
    </source>
</evidence>
<dbReference type="SUPFAM" id="SSF46894">
    <property type="entry name" value="C-terminal effector domain of the bipartite response regulators"/>
    <property type="match status" value="1"/>
</dbReference>
<dbReference type="Gene3D" id="3.40.50.300">
    <property type="entry name" value="P-loop containing nucleotide triphosphate hydrolases"/>
    <property type="match status" value="1"/>
</dbReference>
<keyword evidence="9" id="KW-1185">Reference proteome</keyword>
<dbReference type="SMART" id="SM01043">
    <property type="entry name" value="BTAD"/>
    <property type="match status" value="1"/>
</dbReference>
<dbReference type="InterPro" id="IPR019734">
    <property type="entry name" value="TPR_rpt"/>
</dbReference>
<sequence>MLAGFLCSTAQTPGDTMSARPDADLRRAAEREPGEEFRFRVLGPWEVTHRHREAVVVPSGQQRTLLVSLLLSAGRPVTIDALADRLWPFHAPERVRGTVQTYAARLRRLLGRELIESTSGGGYRIAVPARNVDMHRFRELVDQSRTATAAADELSLLQAALGLWRGRPFTGVESAWLEREVVPGLTEEWLAATERRIDLELELGRPGKVIAELRGLINQDPTRESLWCRLIVALHRAGRRAEALGAYQQARATLSEELGIDPSVELQRLQRVVLQDAPAVPVPESRNPRQLPHDIAHFRGRAAELAALDALLPADDPTDDPADGAAGGTAGGTAAEGRPTTIVAIDGAPGMGKTTLAVHWAHRVSGRYPDAHLYLNLNGYGSGEPLTPAAAAATLLRGLSVAGDLIPESVDERAALLRTTLAGRRVLLLLDNARDADQVRALLPGADGLAIVTSRSQLRGLSIRDGAHRVTLHRLPVDESVSLLSVAVSAERLAAEPDAAARLVELCDGLPLALAIVAERAHRAGTLAEVVHALRDGKARLDNLGAGDGDPHTDLRAALSWSHRALDPDAAAMFDRLGLHPANDIGLESAAALANVPVWQAKRSLDRLAAAHMVAQRHPDRYELHDLIRLYAVDRAQRAGAGPANEAAVRRLLDWYLHAAVSADVALMPSRRRKFVAPYTPSAAPPVFADQNRAMAWFEQEYDGLRSVVDWAATHGSPGHAWRTAIAMTTFLDRRISWREGVEFLRSAGRAARLAGDRAGEGYTLNSLGCTYWDQRDWDRARDCFSQALACFRDLGDQLSEAMVLGNLGLVEASAGDPVRAQRLCHDALYLCEQAGYRRGVAQNLDNLGMAHLAADEPVNAIDCHRRAAELFQDLGDAELGAWNEQNLGRAYAAAGRHASSVRSLRLAVGTMRRLGHRRQEANMFVDLGNTLLAAGHPGLARDCWQTALVTMRQLADPRIADVEAAITEATITEAASTATGAPP</sequence>
<feature type="region of interest" description="Disordered" evidence="6">
    <location>
        <begin position="1"/>
        <end position="22"/>
    </location>
</feature>
<dbReference type="Pfam" id="PF03704">
    <property type="entry name" value="BTAD"/>
    <property type="match status" value="1"/>
</dbReference>
<evidence type="ECO:0000256" key="3">
    <source>
        <dbReference type="ARBA" id="ARBA00023125"/>
    </source>
</evidence>
<dbReference type="Pfam" id="PF00486">
    <property type="entry name" value="Trans_reg_C"/>
    <property type="match status" value="1"/>
</dbReference>
<evidence type="ECO:0000256" key="2">
    <source>
        <dbReference type="ARBA" id="ARBA00023015"/>
    </source>
</evidence>
<evidence type="ECO:0000256" key="6">
    <source>
        <dbReference type="SAM" id="MobiDB-lite"/>
    </source>
</evidence>
<keyword evidence="4" id="KW-0804">Transcription</keyword>
<dbReference type="EMBL" id="BOPG01000064">
    <property type="protein sequence ID" value="GIJ61184.1"/>
    <property type="molecule type" value="Genomic_DNA"/>
</dbReference>
<dbReference type="SMART" id="SM00862">
    <property type="entry name" value="Trans_reg_C"/>
    <property type="match status" value="1"/>
</dbReference>
<accession>A0A8J3ZBZ0</accession>
<dbReference type="Pfam" id="PF13374">
    <property type="entry name" value="TPR_10"/>
    <property type="match status" value="1"/>
</dbReference>
<dbReference type="InterPro" id="IPR051677">
    <property type="entry name" value="AfsR-DnrI-RedD_regulator"/>
</dbReference>
<dbReference type="GO" id="GO:0000160">
    <property type="term" value="P:phosphorelay signal transduction system"/>
    <property type="evidence" value="ECO:0007669"/>
    <property type="project" value="InterPro"/>
</dbReference>
<feature type="domain" description="OmpR/PhoB-type" evidence="7">
    <location>
        <begin position="32"/>
        <end position="127"/>
    </location>
</feature>
<feature type="DNA-binding region" description="OmpR/PhoB-type" evidence="5">
    <location>
        <begin position="32"/>
        <end position="127"/>
    </location>
</feature>
<dbReference type="CDD" id="cd15831">
    <property type="entry name" value="BTAD"/>
    <property type="match status" value="1"/>
</dbReference>
<dbReference type="Gene3D" id="1.10.10.10">
    <property type="entry name" value="Winged helix-like DNA-binding domain superfamily/Winged helix DNA-binding domain"/>
    <property type="match status" value="1"/>
</dbReference>
<protein>
    <submittedName>
        <fullName evidence="8">XRE family transcriptional regulator</fullName>
    </submittedName>
</protein>
<dbReference type="SUPFAM" id="SSF48452">
    <property type="entry name" value="TPR-like"/>
    <property type="match status" value="2"/>
</dbReference>
<dbReference type="PROSITE" id="PS51755">
    <property type="entry name" value="OMPR_PHOB"/>
    <property type="match status" value="1"/>
</dbReference>
<dbReference type="Proteomes" id="UP000612585">
    <property type="component" value="Unassembled WGS sequence"/>
</dbReference>
<name>A0A8J3ZBZ0_9ACTN</name>
<dbReference type="AlphaFoldDB" id="A0A8J3ZBZ0"/>
<proteinExistence type="inferred from homology"/>
<feature type="region of interest" description="Disordered" evidence="6">
    <location>
        <begin position="313"/>
        <end position="338"/>
    </location>
</feature>
<evidence type="ECO:0000256" key="4">
    <source>
        <dbReference type="ARBA" id="ARBA00023163"/>
    </source>
</evidence>
<organism evidence="8 9">
    <name type="scientific">Virgisporangium aurantiacum</name>
    <dbReference type="NCBI Taxonomy" id="175570"/>
    <lineage>
        <taxon>Bacteria</taxon>
        <taxon>Bacillati</taxon>
        <taxon>Actinomycetota</taxon>
        <taxon>Actinomycetes</taxon>
        <taxon>Micromonosporales</taxon>
        <taxon>Micromonosporaceae</taxon>
        <taxon>Virgisporangium</taxon>
    </lineage>
</organism>
<comment type="similarity">
    <text evidence="1">Belongs to the AfsR/DnrI/RedD regulatory family.</text>
</comment>
<evidence type="ECO:0000259" key="7">
    <source>
        <dbReference type="PROSITE" id="PS51755"/>
    </source>
</evidence>
<keyword evidence="3 5" id="KW-0238">DNA-binding</keyword>
<dbReference type="GO" id="GO:0006355">
    <property type="term" value="P:regulation of DNA-templated transcription"/>
    <property type="evidence" value="ECO:0007669"/>
    <property type="project" value="InterPro"/>
</dbReference>
<evidence type="ECO:0000256" key="1">
    <source>
        <dbReference type="ARBA" id="ARBA00005820"/>
    </source>
</evidence>
<dbReference type="Gene3D" id="1.25.40.10">
    <property type="entry name" value="Tetratricopeptide repeat domain"/>
    <property type="match status" value="2"/>
</dbReference>
<evidence type="ECO:0000313" key="9">
    <source>
        <dbReference type="Proteomes" id="UP000612585"/>
    </source>
</evidence>
<dbReference type="GO" id="GO:0043531">
    <property type="term" value="F:ADP binding"/>
    <property type="evidence" value="ECO:0007669"/>
    <property type="project" value="InterPro"/>
</dbReference>
<comment type="caution">
    <text evidence="8">The sequence shown here is derived from an EMBL/GenBank/DDBJ whole genome shotgun (WGS) entry which is preliminary data.</text>
</comment>
<keyword evidence="2" id="KW-0805">Transcription regulation</keyword>
<dbReference type="Pfam" id="PF13424">
    <property type="entry name" value="TPR_12"/>
    <property type="match status" value="1"/>
</dbReference>
<dbReference type="InterPro" id="IPR005158">
    <property type="entry name" value="BTAD"/>
</dbReference>
<dbReference type="InterPro" id="IPR016032">
    <property type="entry name" value="Sig_transdc_resp-reg_C-effctor"/>
</dbReference>
<dbReference type="InterPro" id="IPR001867">
    <property type="entry name" value="OmpR/PhoB-type_DNA-bd"/>
</dbReference>
<dbReference type="PANTHER" id="PTHR35807:SF1">
    <property type="entry name" value="TRANSCRIPTIONAL REGULATOR REDD"/>
    <property type="match status" value="1"/>
</dbReference>
<dbReference type="InterPro" id="IPR011990">
    <property type="entry name" value="TPR-like_helical_dom_sf"/>
</dbReference>
<gene>
    <name evidence="8" type="ORF">Vau01_087000</name>
</gene>
<reference evidence="8" key="1">
    <citation type="submission" date="2021-01" db="EMBL/GenBank/DDBJ databases">
        <title>Whole genome shotgun sequence of Virgisporangium aurantiacum NBRC 16421.</title>
        <authorList>
            <person name="Komaki H."/>
            <person name="Tamura T."/>
        </authorList>
    </citation>
    <scope>NUCLEOTIDE SEQUENCE</scope>
    <source>
        <strain evidence="8">NBRC 16421</strain>
    </source>
</reference>
<dbReference type="PANTHER" id="PTHR35807">
    <property type="entry name" value="TRANSCRIPTIONAL REGULATOR REDD-RELATED"/>
    <property type="match status" value="1"/>
</dbReference>
<dbReference type="GO" id="GO:0003677">
    <property type="term" value="F:DNA binding"/>
    <property type="evidence" value="ECO:0007669"/>
    <property type="project" value="UniProtKB-UniRule"/>
</dbReference>
<dbReference type="SUPFAM" id="SSF52540">
    <property type="entry name" value="P-loop containing nucleoside triphosphate hydrolases"/>
    <property type="match status" value="1"/>
</dbReference>
<evidence type="ECO:0000313" key="8">
    <source>
        <dbReference type="EMBL" id="GIJ61184.1"/>
    </source>
</evidence>